<evidence type="ECO:0000313" key="1">
    <source>
        <dbReference type="EMBL" id="ORY77660.1"/>
    </source>
</evidence>
<comment type="caution">
    <text evidence="1">The sequence shown here is derived from an EMBL/GenBank/DDBJ whole genome shotgun (WGS) entry which is preliminary data.</text>
</comment>
<proteinExistence type="predicted"/>
<dbReference type="EMBL" id="MCGR01000031">
    <property type="protein sequence ID" value="ORY77660.1"/>
    <property type="molecule type" value="Genomic_DNA"/>
</dbReference>
<dbReference type="InParanoid" id="A0A1Y2F1D6"/>
<keyword evidence="2" id="KW-1185">Reference proteome</keyword>
<dbReference type="Proteomes" id="UP000193467">
    <property type="component" value="Unassembled WGS sequence"/>
</dbReference>
<reference evidence="1 2" key="1">
    <citation type="submission" date="2016-07" db="EMBL/GenBank/DDBJ databases">
        <title>Pervasive Adenine N6-methylation of Active Genes in Fungi.</title>
        <authorList>
            <consortium name="DOE Joint Genome Institute"/>
            <person name="Mondo S.J."/>
            <person name="Dannebaum R.O."/>
            <person name="Kuo R.C."/>
            <person name="Labutti K."/>
            <person name="Haridas S."/>
            <person name="Kuo A."/>
            <person name="Salamov A."/>
            <person name="Ahrendt S.R."/>
            <person name="Lipzen A."/>
            <person name="Sullivan W."/>
            <person name="Andreopoulos W.B."/>
            <person name="Clum A."/>
            <person name="Lindquist E."/>
            <person name="Daum C."/>
            <person name="Ramamoorthy G.K."/>
            <person name="Gryganskyi A."/>
            <person name="Culley D."/>
            <person name="Magnuson J.K."/>
            <person name="James T.Y."/>
            <person name="O'Malley M.A."/>
            <person name="Stajich J.E."/>
            <person name="Spatafora J.W."/>
            <person name="Visel A."/>
            <person name="Grigoriev I.V."/>
        </authorList>
    </citation>
    <scope>NUCLEOTIDE SEQUENCE [LARGE SCALE GENOMIC DNA]</scope>
    <source>
        <strain evidence="1 2">62-1032</strain>
    </source>
</reference>
<name>A0A1Y2F1D6_9BASI</name>
<dbReference type="AlphaFoldDB" id="A0A1Y2F1D6"/>
<protein>
    <submittedName>
        <fullName evidence="1">Uncharacterized protein</fullName>
    </submittedName>
</protein>
<gene>
    <name evidence="1" type="ORF">BCR35DRAFT_305444</name>
</gene>
<accession>A0A1Y2F1D6</accession>
<evidence type="ECO:0000313" key="2">
    <source>
        <dbReference type="Proteomes" id="UP000193467"/>
    </source>
</evidence>
<sequence>MSGRPVSLGDLGGRGRLAAEAAGVALSDKVDGGDEREGRWTRNLELGKGGLSVEEGGGVDAVRMRVAAMAFKGRGGDGGVTGEADEERGVGVDDEAESVEGGSTFHLLQSPKRLERSVGNLLPLLARIHLHRLLLLEILSRQVHRKEASSYVQPLPIDTCNLVDIVVERRERVERLILLLVHLELNLLPILLLLSMDLNLLHLQIHLNLLYRQRNLLGSSPLRLLRLRLG</sequence>
<organism evidence="1 2">
    <name type="scientific">Leucosporidium creatinivorum</name>
    <dbReference type="NCBI Taxonomy" id="106004"/>
    <lineage>
        <taxon>Eukaryota</taxon>
        <taxon>Fungi</taxon>
        <taxon>Dikarya</taxon>
        <taxon>Basidiomycota</taxon>
        <taxon>Pucciniomycotina</taxon>
        <taxon>Microbotryomycetes</taxon>
        <taxon>Leucosporidiales</taxon>
        <taxon>Leucosporidium</taxon>
    </lineage>
</organism>